<feature type="region of interest" description="Disordered" evidence="1">
    <location>
        <begin position="161"/>
        <end position="184"/>
    </location>
</feature>
<evidence type="ECO:0000313" key="2">
    <source>
        <dbReference type="EMBL" id="WIA15336.1"/>
    </source>
</evidence>
<reference evidence="2 3" key="1">
    <citation type="submission" date="2023-05" db="EMBL/GenBank/DDBJ databases">
        <title>A 100% complete, gapless, phased diploid assembly of the Scenedesmus obliquus UTEX 3031 genome.</title>
        <authorList>
            <person name="Biondi T.C."/>
            <person name="Hanschen E.R."/>
            <person name="Kwon T."/>
            <person name="Eng W."/>
            <person name="Kruse C.P.S."/>
            <person name="Koehler S.I."/>
            <person name="Kunde Y."/>
            <person name="Gleasner C.D."/>
            <person name="You Mak K.T."/>
            <person name="Polle J."/>
            <person name="Hovde B.T."/>
            <person name="Starkenburg S.R."/>
        </authorList>
    </citation>
    <scope>NUCLEOTIDE SEQUENCE [LARGE SCALE GENOMIC DNA]</scope>
    <source>
        <strain evidence="2 3">DOE0152z</strain>
    </source>
</reference>
<feature type="compositionally biased region" description="Polar residues" evidence="1">
    <location>
        <begin position="81"/>
        <end position="104"/>
    </location>
</feature>
<keyword evidence="3" id="KW-1185">Reference proteome</keyword>
<dbReference type="Proteomes" id="UP001244341">
    <property type="component" value="Chromosome 6b"/>
</dbReference>
<gene>
    <name evidence="2" type="ORF">OEZ85_002001</name>
</gene>
<name>A0ABY8U4E6_TETOB</name>
<evidence type="ECO:0000313" key="3">
    <source>
        <dbReference type="Proteomes" id="UP001244341"/>
    </source>
</evidence>
<proteinExistence type="predicted"/>
<evidence type="ECO:0000256" key="1">
    <source>
        <dbReference type="SAM" id="MobiDB-lite"/>
    </source>
</evidence>
<feature type="region of interest" description="Disordered" evidence="1">
    <location>
        <begin position="75"/>
        <end position="104"/>
    </location>
</feature>
<protein>
    <submittedName>
        <fullName evidence="2">Uncharacterized protein</fullName>
    </submittedName>
</protein>
<organism evidence="2 3">
    <name type="scientific">Tetradesmus obliquus</name>
    <name type="common">Green alga</name>
    <name type="synonym">Acutodesmus obliquus</name>
    <dbReference type="NCBI Taxonomy" id="3088"/>
    <lineage>
        <taxon>Eukaryota</taxon>
        <taxon>Viridiplantae</taxon>
        <taxon>Chlorophyta</taxon>
        <taxon>core chlorophytes</taxon>
        <taxon>Chlorophyceae</taxon>
        <taxon>CS clade</taxon>
        <taxon>Sphaeropleales</taxon>
        <taxon>Scenedesmaceae</taxon>
        <taxon>Tetradesmus</taxon>
    </lineage>
</organism>
<dbReference type="EMBL" id="CP126213">
    <property type="protein sequence ID" value="WIA15336.1"/>
    <property type="molecule type" value="Genomic_DNA"/>
</dbReference>
<sequence length="277" mass="29454">MAHSCGPACSVLCAGASAVPPEACCARHPASAQASSRDTGAAGCHHCTPAGNAGSRQCTPRQSEQQRRLVHAATVAGEQQGIDSSLQQPPSRTAGTNTTAVYNGPRSQVNRTLTFLNSSRIAAGVDVARAGTLSWVSSPCMPPPYTDENLVSDWDQARGTVASSSSPTMVWNPVQGGSWENKGSTTTKAELTQGQRIYTEGYPRNWASQELRPEIVFGSEYTLGADGNHIVAHHTAAYNATSRTPSWTKKCLLCLCDARSVCWPDMKASSPGQWMRM</sequence>
<accession>A0ABY8U4E6</accession>